<evidence type="ECO:0000256" key="1">
    <source>
        <dbReference type="SAM" id="SignalP"/>
    </source>
</evidence>
<keyword evidence="1" id="KW-0732">Signal</keyword>
<dbReference type="OrthoDB" id="9815737at2"/>
<dbReference type="PANTHER" id="PTHR34512:SF30">
    <property type="entry name" value="OUTER MEMBRANE PROTEIN ASSEMBLY FACTOR BAMB"/>
    <property type="match status" value="1"/>
</dbReference>
<evidence type="ECO:0000313" key="4">
    <source>
        <dbReference type="Proteomes" id="UP000011885"/>
    </source>
</evidence>
<keyword evidence="4" id="KW-1185">Reference proteome</keyword>
<dbReference type="EMBL" id="ANOH01000035">
    <property type="protein sequence ID" value="EMI58182.1"/>
    <property type="molecule type" value="Genomic_DNA"/>
</dbReference>
<feature type="signal peptide" evidence="1">
    <location>
        <begin position="1"/>
        <end position="26"/>
    </location>
</feature>
<sequence>MKPLRQNIRNLLCCVFTITLAFFAIASRPHSGHAGDWPEILGPDRNGKAVNEKLQAWQNTPTIRWKVKCGAGYAGAAVSNNKVYLWHREGNEERLDCLNSNDGTRVWQARFEAVYRGGVDADRGPRCVPLVSGDRVFVYGAAGDLSAIATNDGSTLWSRQLRSEYDADDGYFGAGSSPLLIDNVLITPVGGSDAAGLVGVDATTGKTLWKTLDQEAAYASPIRVEIDNQTRAVAVLRLQTAIIDPESGKVINTFAFGKRGPTVNAATPIEHEGKLLLTASYGIGCRMLDLTARSLKNIWDTNDVISSQYVTPVLVDQQLYAITGREDFGTGELRCVRWSDGVIAWSRPDFGTAHLLGVNNKILAQHVDGRLELVAADPDQFRSLANFDLPPGTYRAFPALADGTLYCRRNLSPTECELLAIDLD</sequence>
<dbReference type="PATRIC" id="fig|1263870.3.peg.413"/>
<dbReference type="InterPro" id="IPR002372">
    <property type="entry name" value="PQQ_rpt_dom"/>
</dbReference>
<name>M5U9S6_9BACT</name>
<comment type="caution">
    <text evidence="3">The sequence shown here is derived from an EMBL/GenBank/DDBJ whole genome shotgun (WGS) entry which is preliminary data.</text>
</comment>
<accession>M5U9S6</accession>
<dbReference type="InterPro" id="IPR015943">
    <property type="entry name" value="WD40/YVTN_repeat-like_dom_sf"/>
</dbReference>
<dbReference type="SUPFAM" id="SSF50998">
    <property type="entry name" value="Quinoprotein alcohol dehydrogenase-like"/>
    <property type="match status" value="1"/>
</dbReference>
<proteinExistence type="predicted"/>
<dbReference type="InterPro" id="IPR011047">
    <property type="entry name" value="Quinoprotein_ADH-like_sf"/>
</dbReference>
<evidence type="ECO:0000313" key="3">
    <source>
        <dbReference type="EMBL" id="EMI58182.1"/>
    </source>
</evidence>
<organism evidence="3 4">
    <name type="scientific">Rhodopirellula sallentina SM41</name>
    <dbReference type="NCBI Taxonomy" id="1263870"/>
    <lineage>
        <taxon>Bacteria</taxon>
        <taxon>Pseudomonadati</taxon>
        <taxon>Planctomycetota</taxon>
        <taxon>Planctomycetia</taxon>
        <taxon>Pirellulales</taxon>
        <taxon>Pirellulaceae</taxon>
        <taxon>Rhodopirellula</taxon>
    </lineage>
</organism>
<protein>
    <submittedName>
        <fullName evidence="3">Pyrrolo-quinoline quinone</fullName>
    </submittedName>
</protein>
<dbReference type="Pfam" id="PF13360">
    <property type="entry name" value="PQQ_2"/>
    <property type="match status" value="1"/>
</dbReference>
<reference evidence="3 4" key="1">
    <citation type="journal article" date="2013" name="Mar. Genomics">
        <title>Expression of sulfatases in Rhodopirellula baltica and the diversity of sulfatases in the genus Rhodopirellula.</title>
        <authorList>
            <person name="Wegner C.E."/>
            <person name="Richter-Heitmann T."/>
            <person name="Klindworth A."/>
            <person name="Klockow C."/>
            <person name="Richter M."/>
            <person name="Achstetter T."/>
            <person name="Glockner F.O."/>
            <person name="Harder J."/>
        </authorList>
    </citation>
    <scope>NUCLEOTIDE SEQUENCE [LARGE SCALE GENOMIC DNA]</scope>
    <source>
        <strain evidence="3 4">SM41</strain>
    </source>
</reference>
<dbReference type="AlphaFoldDB" id="M5U9S6"/>
<evidence type="ECO:0000259" key="2">
    <source>
        <dbReference type="Pfam" id="PF13360"/>
    </source>
</evidence>
<feature type="chain" id="PRO_5004073308" evidence="1">
    <location>
        <begin position="27"/>
        <end position="424"/>
    </location>
</feature>
<dbReference type="RefSeq" id="WP_008673811.1">
    <property type="nucleotide sequence ID" value="NZ_ANOH01000035.1"/>
</dbReference>
<dbReference type="Gene3D" id="2.130.10.10">
    <property type="entry name" value="YVTN repeat-like/Quinoprotein amine dehydrogenase"/>
    <property type="match status" value="1"/>
</dbReference>
<dbReference type="Proteomes" id="UP000011885">
    <property type="component" value="Unassembled WGS sequence"/>
</dbReference>
<gene>
    <name evidence="3" type="ORF">RSSM_00378</name>
</gene>
<feature type="domain" description="Pyrrolo-quinoline quinone repeat" evidence="2">
    <location>
        <begin position="92"/>
        <end position="346"/>
    </location>
</feature>
<dbReference type="PANTHER" id="PTHR34512">
    <property type="entry name" value="CELL SURFACE PROTEIN"/>
    <property type="match status" value="1"/>
</dbReference>